<evidence type="ECO:0000313" key="2">
    <source>
        <dbReference type="EMBL" id="KAK3369317.1"/>
    </source>
</evidence>
<dbReference type="AlphaFoldDB" id="A0AAE0K457"/>
<reference evidence="2" key="2">
    <citation type="submission" date="2023-06" db="EMBL/GenBank/DDBJ databases">
        <authorList>
            <consortium name="Lawrence Berkeley National Laboratory"/>
            <person name="Haridas S."/>
            <person name="Hensen N."/>
            <person name="Bonometti L."/>
            <person name="Westerberg I."/>
            <person name="Brannstrom I.O."/>
            <person name="Guillou S."/>
            <person name="Cros-Aarteil S."/>
            <person name="Calhoun S."/>
            <person name="Kuo A."/>
            <person name="Mondo S."/>
            <person name="Pangilinan J."/>
            <person name="Riley R."/>
            <person name="Labutti K."/>
            <person name="Andreopoulos B."/>
            <person name="Lipzen A."/>
            <person name="Chen C."/>
            <person name="Yanf M."/>
            <person name="Daum C."/>
            <person name="Ng V."/>
            <person name="Clum A."/>
            <person name="Steindorff A."/>
            <person name="Ohm R."/>
            <person name="Martin F."/>
            <person name="Silar P."/>
            <person name="Natvig D."/>
            <person name="Lalanne C."/>
            <person name="Gautier V."/>
            <person name="Ament-Velasquez S.L."/>
            <person name="Kruys A."/>
            <person name="Hutchinson M.I."/>
            <person name="Powell A.J."/>
            <person name="Barry K."/>
            <person name="Miller A.N."/>
            <person name="Grigoriev I.V."/>
            <person name="Debuchy R."/>
            <person name="Gladieux P."/>
            <person name="Thoren M.H."/>
            <person name="Johannesson H."/>
        </authorList>
    </citation>
    <scope>NUCLEOTIDE SEQUENCE</scope>
    <source>
        <strain evidence="2">CBS 958.72</strain>
    </source>
</reference>
<name>A0AAE0K457_9PEZI</name>
<evidence type="ECO:0000313" key="3">
    <source>
        <dbReference type="Proteomes" id="UP001287356"/>
    </source>
</evidence>
<accession>A0AAE0K457</accession>
<proteinExistence type="predicted"/>
<sequence length="344" mass="38998">MKLLQTKAGMDTSLQKYPIPADVRGRLLQELWRDCQPGAAPTADSMAPYLDYYAAQCQRFSRDGGIHLCVRSHAAICDIAKQIIGDATRDEICARLLRSSPSATDSDMLRANTTVDLCASLLLMAEVGARAFDVSEPNPLGWPGRHSTLRQAVEQHFGGQQKALQPDNPRLGRQFTARNLARVGGMRIKWTRNVANHLLLSDDDQTVFVFHHVRFLRYHQRPLFPDGFVDETLRTLTLLLPQNDRTSQRWVAGQVVEHGLDGQLGRCGNLRAQDRRFERFAVWHDRLVILKQAFDEASPRGLAQWWADRRNSVQWYTFWVAILVFAATLFFGLVQSIEGAIQVY</sequence>
<reference evidence="2" key="1">
    <citation type="journal article" date="2023" name="Mol. Phylogenet. Evol.">
        <title>Genome-scale phylogeny and comparative genomics of the fungal order Sordariales.</title>
        <authorList>
            <person name="Hensen N."/>
            <person name="Bonometti L."/>
            <person name="Westerberg I."/>
            <person name="Brannstrom I.O."/>
            <person name="Guillou S."/>
            <person name="Cros-Aarteil S."/>
            <person name="Calhoun S."/>
            <person name="Haridas S."/>
            <person name="Kuo A."/>
            <person name="Mondo S."/>
            <person name="Pangilinan J."/>
            <person name="Riley R."/>
            <person name="LaButti K."/>
            <person name="Andreopoulos B."/>
            <person name="Lipzen A."/>
            <person name="Chen C."/>
            <person name="Yan M."/>
            <person name="Daum C."/>
            <person name="Ng V."/>
            <person name="Clum A."/>
            <person name="Steindorff A."/>
            <person name="Ohm R.A."/>
            <person name="Martin F."/>
            <person name="Silar P."/>
            <person name="Natvig D.O."/>
            <person name="Lalanne C."/>
            <person name="Gautier V."/>
            <person name="Ament-Velasquez S.L."/>
            <person name="Kruys A."/>
            <person name="Hutchinson M.I."/>
            <person name="Powell A.J."/>
            <person name="Barry K."/>
            <person name="Miller A.N."/>
            <person name="Grigoriev I.V."/>
            <person name="Debuchy R."/>
            <person name="Gladieux P."/>
            <person name="Hiltunen Thoren M."/>
            <person name="Johannesson H."/>
        </authorList>
    </citation>
    <scope>NUCLEOTIDE SEQUENCE</scope>
    <source>
        <strain evidence="2">CBS 958.72</strain>
    </source>
</reference>
<feature type="transmembrane region" description="Helical" evidence="1">
    <location>
        <begin position="315"/>
        <end position="334"/>
    </location>
</feature>
<gene>
    <name evidence="2" type="ORF">B0T24DRAFT_707814</name>
</gene>
<dbReference type="EMBL" id="JAULSN010000006">
    <property type="protein sequence ID" value="KAK3369317.1"/>
    <property type="molecule type" value="Genomic_DNA"/>
</dbReference>
<keyword evidence="1" id="KW-0812">Transmembrane</keyword>
<keyword evidence="1" id="KW-0472">Membrane</keyword>
<keyword evidence="1" id="KW-1133">Transmembrane helix</keyword>
<dbReference type="Proteomes" id="UP001287356">
    <property type="component" value="Unassembled WGS sequence"/>
</dbReference>
<evidence type="ECO:0000256" key="1">
    <source>
        <dbReference type="SAM" id="Phobius"/>
    </source>
</evidence>
<comment type="caution">
    <text evidence="2">The sequence shown here is derived from an EMBL/GenBank/DDBJ whole genome shotgun (WGS) entry which is preliminary data.</text>
</comment>
<organism evidence="2 3">
    <name type="scientific">Lasiosphaeria ovina</name>
    <dbReference type="NCBI Taxonomy" id="92902"/>
    <lineage>
        <taxon>Eukaryota</taxon>
        <taxon>Fungi</taxon>
        <taxon>Dikarya</taxon>
        <taxon>Ascomycota</taxon>
        <taxon>Pezizomycotina</taxon>
        <taxon>Sordariomycetes</taxon>
        <taxon>Sordariomycetidae</taxon>
        <taxon>Sordariales</taxon>
        <taxon>Lasiosphaeriaceae</taxon>
        <taxon>Lasiosphaeria</taxon>
    </lineage>
</organism>
<protein>
    <submittedName>
        <fullName evidence="2">Uncharacterized protein</fullName>
    </submittedName>
</protein>
<feature type="non-terminal residue" evidence="2">
    <location>
        <position position="344"/>
    </location>
</feature>
<keyword evidence="3" id="KW-1185">Reference proteome</keyword>